<reference evidence="3" key="1">
    <citation type="submission" date="2018-08" db="EMBL/GenBank/DDBJ databases">
        <authorList>
            <person name="Rossello M."/>
        </authorList>
    </citation>
    <scope>NUCLEOTIDE SEQUENCE [LARGE SCALE GENOMIC DNA]</scope>
    <source>
        <strain evidence="3">cv. Chinese Spring</strain>
    </source>
</reference>
<feature type="domain" description="Bifunctional inhibitor/plant lipid transfer protein/seed storage helical" evidence="2">
    <location>
        <begin position="29"/>
        <end position="111"/>
    </location>
</feature>
<dbReference type="Gramene" id="TraesLDM7A03G04000890.1">
    <property type="protein sequence ID" value="TraesLDM7A03G04000890.1"/>
    <property type="gene ID" value="TraesLDM7A03G04000890"/>
</dbReference>
<sequence>MTNRKVARVLCLLVFLAIYSCSRNAQPIHGVDHCTIDKNNVIEYCKGIIEKNLGNQVPQPWTLCCGTIRGVTDIHCICDRFAAHDLTRISLPKFACMAYICGKGLHPHTHCAGYLVPVMKVRPPPPGKHLGLQCKNTHNGNN</sequence>
<dbReference type="Gramene" id="TraesCS7A03G1118100.1">
    <property type="protein sequence ID" value="TraesCS7A03G1118100.1.CDS"/>
    <property type="gene ID" value="TraesCS7A03G1118100"/>
</dbReference>
<dbReference type="Gramene" id="TraesJUL7A03G04034080.1">
    <property type="protein sequence ID" value="TraesJUL7A03G04034080.1"/>
    <property type="gene ID" value="TraesJUL7A03G04034080"/>
</dbReference>
<evidence type="ECO:0000256" key="1">
    <source>
        <dbReference type="SAM" id="SignalP"/>
    </source>
</evidence>
<keyword evidence="4" id="KW-1185">Reference proteome</keyword>
<feature type="chain" id="PRO_5043180192" description="Bifunctional inhibitor/plant lipid transfer protein/seed storage helical domain-containing protein" evidence="1">
    <location>
        <begin position="26"/>
        <end position="142"/>
    </location>
</feature>
<dbReference type="Gramene" id="TraesSYM7A03G03951740.1">
    <property type="protein sequence ID" value="TraesSYM7A03G03951740.1"/>
    <property type="gene ID" value="TraesSYM7A03G03951740"/>
</dbReference>
<dbReference type="Gramene" id="TraesNOR7A03G04041000.1">
    <property type="protein sequence ID" value="TraesNOR7A03G04041000.1"/>
    <property type="gene ID" value="TraesNOR7A03G04041000"/>
</dbReference>
<dbReference type="PANTHER" id="PTHR33286:SF16">
    <property type="entry name" value="BIFUNCTIONAL INHIBITOR_PLANT LIPID TRANSFER PROTEIN_SEED STORAGE HELICAL DOMAIN-CONTAINING PROTEIN"/>
    <property type="match status" value="1"/>
</dbReference>
<dbReference type="Gramene" id="TraesPARA_EIv1.0_2336170.1">
    <property type="protein sequence ID" value="TraesPARA_EIv1.0_2336170.1.CDS"/>
    <property type="gene ID" value="TraesPARA_EIv1.0_2336170"/>
</dbReference>
<evidence type="ECO:0000259" key="2">
    <source>
        <dbReference type="Pfam" id="PF14368"/>
    </source>
</evidence>
<protein>
    <recommendedName>
        <fullName evidence="2">Bifunctional inhibitor/plant lipid transfer protein/seed storage helical domain-containing protein</fullName>
    </recommendedName>
</protein>
<dbReference type="Pfam" id="PF14368">
    <property type="entry name" value="LTP_2"/>
    <property type="match status" value="1"/>
</dbReference>
<dbReference type="PANTHER" id="PTHR33286">
    <property type="entry name" value="BIFUNCTIONAL INHIBITOR/LIPID-TRANSFER PROTEIN/SEED STORAGE 2S ALBUMIN SUPERFAMILY PROTEIN"/>
    <property type="match status" value="1"/>
</dbReference>
<evidence type="ECO:0000313" key="3">
    <source>
        <dbReference type="EnsemblPlants" id="TraesCS7A02G460300.1"/>
    </source>
</evidence>
<proteinExistence type="predicted"/>
<keyword evidence="1" id="KW-0732">Signal</keyword>
<name>A0A3B6RLD4_WHEAT</name>
<dbReference type="AlphaFoldDB" id="A0A3B6RLD4"/>
<dbReference type="PROSITE" id="PS51257">
    <property type="entry name" value="PROKAR_LIPOPROTEIN"/>
    <property type="match status" value="1"/>
</dbReference>
<dbReference type="InterPro" id="IPR016140">
    <property type="entry name" value="Bifunc_inhib/LTP/seed_store"/>
</dbReference>
<reference evidence="3" key="2">
    <citation type="submission" date="2018-10" db="UniProtKB">
        <authorList>
            <consortium name="EnsemblPlants"/>
        </authorList>
    </citation>
    <scope>IDENTIFICATION</scope>
</reference>
<dbReference type="Gramene" id="TraesCLE_scaffold_158590_01G000100.1">
    <property type="protein sequence ID" value="TraesCLE_scaffold_158590_01G000100.1"/>
    <property type="gene ID" value="TraesCLE_scaffold_158590_01G000100"/>
</dbReference>
<organism evidence="3">
    <name type="scientific">Triticum aestivum</name>
    <name type="common">Wheat</name>
    <dbReference type="NCBI Taxonomy" id="4565"/>
    <lineage>
        <taxon>Eukaryota</taxon>
        <taxon>Viridiplantae</taxon>
        <taxon>Streptophyta</taxon>
        <taxon>Embryophyta</taxon>
        <taxon>Tracheophyta</taxon>
        <taxon>Spermatophyta</taxon>
        <taxon>Magnoliopsida</taxon>
        <taxon>Liliopsida</taxon>
        <taxon>Poales</taxon>
        <taxon>Poaceae</taxon>
        <taxon>BOP clade</taxon>
        <taxon>Pooideae</taxon>
        <taxon>Triticodae</taxon>
        <taxon>Triticeae</taxon>
        <taxon>Triticinae</taxon>
        <taxon>Triticum</taxon>
    </lineage>
</organism>
<dbReference type="Gramene" id="TraesRN7A0101106200.1">
    <property type="protein sequence ID" value="TraesRN7A0101106200.1"/>
    <property type="gene ID" value="TraesRN7A0101106200"/>
</dbReference>
<dbReference type="Proteomes" id="UP000019116">
    <property type="component" value="Chromosome 7A"/>
</dbReference>
<feature type="signal peptide" evidence="1">
    <location>
        <begin position="1"/>
        <end position="25"/>
    </location>
</feature>
<dbReference type="Gramene" id="TraesARI7A03G03971780.1">
    <property type="protein sequence ID" value="TraesARI7A03G03971780.1"/>
    <property type="gene ID" value="TraesARI7A03G03971780"/>
</dbReference>
<dbReference type="Gramene" id="TraesROB_scaffold_218439_01G000100.1">
    <property type="protein sequence ID" value="TraesROB_scaffold_218439_01G000100.1"/>
    <property type="gene ID" value="TraesROB_scaffold_218439_01G000100"/>
</dbReference>
<dbReference type="Gramene" id="TraesCAD_scaffold_083732_01G000100.1">
    <property type="protein sequence ID" value="TraesCAD_scaffold_083732_01G000100.1"/>
    <property type="gene ID" value="TraesCAD_scaffold_083732_01G000100"/>
</dbReference>
<accession>A0A3B6RLD4</accession>
<dbReference type="EnsemblPlants" id="TraesCS7A02G460300.1">
    <property type="protein sequence ID" value="TraesCS7A02G460300.1"/>
    <property type="gene ID" value="TraesCS7A02G460300"/>
</dbReference>
<evidence type="ECO:0000313" key="4">
    <source>
        <dbReference type="Proteomes" id="UP000019116"/>
    </source>
</evidence>
<dbReference type="Gramene" id="TraesWEE_scaffold_132073_01G000100.1">
    <property type="protein sequence ID" value="TraesWEE_scaffold_132073_01G000100.1"/>
    <property type="gene ID" value="TraesWEE_scaffold_132073_01G000100"/>
</dbReference>
<dbReference type="Gramene" id="TraesCS7A02G460300.1">
    <property type="protein sequence ID" value="TraesCS7A02G460300.1"/>
    <property type="gene ID" value="TraesCS7A02G460300"/>
</dbReference>